<protein>
    <submittedName>
        <fullName evidence="2">Uncharacterized protein</fullName>
    </submittedName>
</protein>
<feature type="region of interest" description="Disordered" evidence="1">
    <location>
        <begin position="1"/>
        <end position="49"/>
    </location>
</feature>
<accession>A0ABR0LYU2</accession>
<reference evidence="2 3" key="1">
    <citation type="submission" date="2023-08" db="EMBL/GenBank/DDBJ databases">
        <title>Black Yeasts Isolated from many extreme environments.</title>
        <authorList>
            <person name="Coleine C."/>
            <person name="Stajich J.E."/>
            <person name="Selbmann L."/>
        </authorList>
    </citation>
    <scope>NUCLEOTIDE SEQUENCE [LARGE SCALE GENOMIC DNA]</scope>
    <source>
        <strain evidence="2 3">CCFEE 536</strain>
    </source>
</reference>
<comment type="caution">
    <text evidence="2">The sequence shown here is derived from an EMBL/GenBank/DDBJ whole genome shotgun (WGS) entry which is preliminary data.</text>
</comment>
<proteinExistence type="predicted"/>
<gene>
    <name evidence="2" type="ORF">LTR16_002314</name>
</gene>
<evidence type="ECO:0000313" key="3">
    <source>
        <dbReference type="Proteomes" id="UP001357485"/>
    </source>
</evidence>
<keyword evidence="3" id="KW-1185">Reference proteome</keyword>
<evidence type="ECO:0000256" key="1">
    <source>
        <dbReference type="SAM" id="MobiDB-lite"/>
    </source>
</evidence>
<evidence type="ECO:0000313" key="2">
    <source>
        <dbReference type="EMBL" id="KAK5256819.1"/>
    </source>
</evidence>
<dbReference type="Proteomes" id="UP001357485">
    <property type="component" value="Unassembled WGS sequence"/>
</dbReference>
<name>A0ABR0LYU2_9PEZI</name>
<feature type="compositionally biased region" description="Polar residues" evidence="1">
    <location>
        <begin position="39"/>
        <end position="49"/>
    </location>
</feature>
<sequence>MSDTMNQADKQSNAVTKEYESASSQISVENNTSHEKTKQMSTAEHPSMLVSNKSLTGVVARTQHLLAIHKRKQEATEEFEWKKRRRELLLDDPPVHKYPARNALFDLSIGRGGDESYHEALK</sequence>
<dbReference type="EMBL" id="JAVRRA010008379">
    <property type="protein sequence ID" value="KAK5256819.1"/>
    <property type="molecule type" value="Genomic_DNA"/>
</dbReference>
<feature type="compositionally biased region" description="Polar residues" evidence="1">
    <location>
        <begin position="1"/>
        <end position="31"/>
    </location>
</feature>
<organism evidence="2 3">
    <name type="scientific">Cryomyces antarcticus</name>
    <dbReference type="NCBI Taxonomy" id="329879"/>
    <lineage>
        <taxon>Eukaryota</taxon>
        <taxon>Fungi</taxon>
        <taxon>Dikarya</taxon>
        <taxon>Ascomycota</taxon>
        <taxon>Pezizomycotina</taxon>
        <taxon>Dothideomycetes</taxon>
        <taxon>Dothideomycetes incertae sedis</taxon>
        <taxon>Cryomyces</taxon>
    </lineage>
</organism>